<name>A0A812SZ73_9DINO</name>
<feature type="transmembrane region" description="Helical" evidence="1">
    <location>
        <begin position="201"/>
        <end position="219"/>
    </location>
</feature>
<evidence type="ECO:0000313" key="3">
    <source>
        <dbReference type="Proteomes" id="UP000604046"/>
    </source>
</evidence>
<feature type="transmembrane region" description="Helical" evidence="1">
    <location>
        <begin position="106"/>
        <end position="126"/>
    </location>
</feature>
<dbReference type="OrthoDB" id="270167at2759"/>
<accession>A0A812SZ73</accession>
<dbReference type="Proteomes" id="UP000604046">
    <property type="component" value="Unassembled WGS sequence"/>
</dbReference>
<dbReference type="EMBL" id="CAJNDS010002496">
    <property type="protein sequence ID" value="CAE7498534.1"/>
    <property type="molecule type" value="Genomic_DNA"/>
</dbReference>
<keyword evidence="3" id="KW-1185">Reference proteome</keyword>
<sequence length="555" mass="62555">MHLSKKRASELYRRGLFRATTGLEILSSGGRVWSDFGEADYVRFQESLQVKNVDVFISHSWAADRWEKHLAMCFFLNLSSAQKAAAAGAIFSQCLLLLLPEQSIDITYFIVLDLPVLLFFILFFFGQHLTCGSTTMWMDKMCIDQTSESTKSRGIAELPAIVANSDQFLVLWSESYFGRLWCNFELSIFVRLCDLGKIRCVPLWMAPWLLTTILFSWIGSRLDAMVLDSDPDAFTVVMSFDPTCESELAYAMRRIMQYVAEAPFFAITLLPTLIVSAVSFKTKLDRHEAMLRQMETFDIRGASCSVEQDRDVIETKVAELFDGIDDPVLAVDLDSALLGEVVEATSTTVPYETRPAIRSVTTYFGHEESLDAFNNFVRHPLRAEVTEDLGTETQLPWSICLLTFFPAFLDFAAQTWVGRPSRSKAGFTSDGQYFAMSFGTAFLAFLLNFPLSPPCFLQLLKCIVVRTNPGLWRGILALSAGFMLNMSLCTMYGLMTGMLESFVVTQHPALLAAFLFVLVVHFLLNLIVYRQELLSLPTWRLSCRGLCRSEYDGVS</sequence>
<gene>
    <name evidence="2" type="ORF">SNAT2548_LOCUS27924</name>
</gene>
<reference evidence="2" key="1">
    <citation type="submission" date="2021-02" db="EMBL/GenBank/DDBJ databases">
        <authorList>
            <person name="Dougan E. K."/>
            <person name="Rhodes N."/>
            <person name="Thang M."/>
            <person name="Chan C."/>
        </authorList>
    </citation>
    <scope>NUCLEOTIDE SEQUENCE</scope>
</reference>
<dbReference type="SUPFAM" id="SSF52200">
    <property type="entry name" value="Toll/Interleukin receptor TIR domain"/>
    <property type="match status" value="1"/>
</dbReference>
<keyword evidence="1" id="KW-1133">Transmembrane helix</keyword>
<organism evidence="2 3">
    <name type="scientific">Symbiodinium natans</name>
    <dbReference type="NCBI Taxonomy" id="878477"/>
    <lineage>
        <taxon>Eukaryota</taxon>
        <taxon>Sar</taxon>
        <taxon>Alveolata</taxon>
        <taxon>Dinophyceae</taxon>
        <taxon>Suessiales</taxon>
        <taxon>Symbiodiniaceae</taxon>
        <taxon>Symbiodinium</taxon>
    </lineage>
</organism>
<feature type="transmembrane region" description="Helical" evidence="1">
    <location>
        <begin position="262"/>
        <end position="280"/>
    </location>
</feature>
<keyword evidence="1" id="KW-0472">Membrane</keyword>
<feature type="transmembrane region" description="Helical" evidence="1">
    <location>
        <begin position="433"/>
        <end position="451"/>
    </location>
</feature>
<feature type="transmembrane region" description="Helical" evidence="1">
    <location>
        <begin position="395"/>
        <end position="413"/>
    </location>
</feature>
<dbReference type="AlphaFoldDB" id="A0A812SZ73"/>
<feature type="transmembrane region" description="Helical" evidence="1">
    <location>
        <begin position="507"/>
        <end position="529"/>
    </location>
</feature>
<evidence type="ECO:0000256" key="1">
    <source>
        <dbReference type="SAM" id="Phobius"/>
    </source>
</evidence>
<proteinExistence type="predicted"/>
<feature type="transmembrane region" description="Helical" evidence="1">
    <location>
        <begin position="471"/>
        <end position="495"/>
    </location>
</feature>
<comment type="caution">
    <text evidence="2">The sequence shown here is derived from an EMBL/GenBank/DDBJ whole genome shotgun (WGS) entry which is preliminary data.</text>
</comment>
<dbReference type="InterPro" id="IPR035897">
    <property type="entry name" value="Toll_tir_struct_dom_sf"/>
</dbReference>
<evidence type="ECO:0000313" key="2">
    <source>
        <dbReference type="EMBL" id="CAE7498534.1"/>
    </source>
</evidence>
<keyword evidence="1" id="KW-0812">Transmembrane</keyword>
<protein>
    <submittedName>
        <fullName evidence="2">Uncharacterized protein</fullName>
    </submittedName>
</protein>